<dbReference type="AlphaFoldDB" id="M6VZW3"/>
<sequence>MVVFRMNLCIFIVSKNGEALSGYYKQSQKYFTVCPKT</sequence>
<gene>
    <name evidence="1" type="ORF">LEP1GSC161_3890</name>
</gene>
<organism evidence="1 2">
    <name type="scientific">Leptospira santarosai str. CBC1416</name>
    <dbReference type="NCBI Taxonomy" id="1193059"/>
    <lineage>
        <taxon>Bacteria</taxon>
        <taxon>Pseudomonadati</taxon>
        <taxon>Spirochaetota</taxon>
        <taxon>Spirochaetia</taxon>
        <taxon>Leptospirales</taxon>
        <taxon>Leptospiraceae</taxon>
        <taxon>Leptospira</taxon>
    </lineage>
</organism>
<protein>
    <submittedName>
        <fullName evidence="1">Uncharacterized protein</fullName>
    </submittedName>
</protein>
<evidence type="ECO:0000313" key="2">
    <source>
        <dbReference type="Proteomes" id="UP000012149"/>
    </source>
</evidence>
<evidence type="ECO:0000313" key="1">
    <source>
        <dbReference type="EMBL" id="EMO58554.1"/>
    </source>
</evidence>
<dbReference type="Proteomes" id="UP000012149">
    <property type="component" value="Unassembled WGS sequence"/>
</dbReference>
<comment type="caution">
    <text evidence="1">The sequence shown here is derived from an EMBL/GenBank/DDBJ whole genome shotgun (WGS) entry which is preliminary data.</text>
</comment>
<dbReference type="EMBL" id="AKWE02000074">
    <property type="protein sequence ID" value="EMO58554.1"/>
    <property type="molecule type" value="Genomic_DNA"/>
</dbReference>
<name>M6VZW3_9LEPT</name>
<accession>M6VZW3</accession>
<proteinExistence type="predicted"/>
<reference evidence="1 2" key="1">
    <citation type="submission" date="2013-01" db="EMBL/GenBank/DDBJ databases">
        <authorList>
            <person name="Harkins D.M."/>
            <person name="Durkin A.S."/>
            <person name="Brinkac L.M."/>
            <person name="Haft D.H."/>
            <person name="Selengut J.D."/>
            <person name="Sanka R."/>
            <person name="DePew J."/>
            <person name="Purushe J."/>
            <person name="Matthias M.A."/>
            <person name="Vinetz J.M."/>
            <person name="Sutton G.G."/>
            <person name="Nierman W.C."/>
            <person name="Fouts D.E."/>
        </authorList>
    </citation>
    <scope>NUCLEOTIDE SEQUENCE [LARGE SCALE GENOMIC DNA]</scope>
    <source>
        <strain evidence="1 2">CBC1416</strain>
    </source>
</reference>